<keyword evidence="1" id="KW-0732">Signal</keyword>
<dbReference type="EMBL" id="JBCEZU010000134">
    <property type="protein sequence ID" value="KAK9525548.1"/>
    <property type="molecule type" value="Genomic_DNA"/>
</dbReference>
<feature type="signal peptide" evidence="1">
    <location>
        <begin position="1"/>
        <end position="19"/>
    </location>
</feature>
<sequence length="91" mass="9579">MLLLVLLLDTCASSGIVAGAQCGRAATPVVRLFTRPRGQSEETTLTTKHSSINTVGEFDFSRGLEVCGITSLTAMKSQTEAAEAFNTGVSR</sequence>
<name>A0AAW1ETL5_ZOAVI</name>
<feature type="chain" id="PRO_5043799797" description="Secreted protein" evidence="1">
    <location>
        <begin position="20"/>
        <end position="91"/>
    </location>
</feature>
<proteinExistence type="predicted"/>
<dbReference type="AlphaFoldDB" id="A0AAW1ETL5"/>
<protein>
    <recommendedName>
        <fullName evidence="4">Secreted protein</fullName>
    </recommendedName>
</protein>
<evidence type="ECO:0008006" key="4">
    <source>
        <dbReference type="Google" id="ProtNLM"/>
    </source>
</evidence>
<reference evidence="2 3" key="1">
    <citation type="journal article" date="2024" name="Genome Biol. Evol.">
        <title>Chromosome-level genome assembly of the viviparous eelpout Zoarces viviparus.</title>
        <authorList>
            <person name="Fuhrmann N."/>
            <person name="Brasseur M.V."/>
            <person name="Bakowski C.E."/>
            <person name="Podsiadlowski L."/>
            <person name="Prost S."/>
            <person name="Krehenwinkel H."/>
            <person name="Mayer C."/>
        </authorList>
    </citation>
    <scope>NUCLEOTIDE SEQUENCE [LARGE SCALE GENOMIC DNA]</scope>
    <source>
        <strain evidence="2">NO-MEL_2022_Ind0_liver</strain>
    </source>
</reference>
<evidence type="ECO:0000313" key="2">
    <source>
        <dbReference type="EMBL" id="KAK9525548.1"/>
    </source>
</evidence>
<gene>
    <name evidence="2" type="ORF">VZT92_016241</name>
</gene>
<evidence type="ECO:0000256" key="1">
    <source>
        <dbReference type="SAM" id="SignalP"/>
    </source>
</evidence>
<evidence type="ECO:0000313" key="3">
    <source>
        <dbReference type="Proteomes" id="UP001488805"/>
    </source>
</evidence>
<comment type="caution">
    <text evidence="2">The sequence shown here is derived from an EMBL/GenBank/DDBJ whole genome shotgun (WGS) entry which is preliminary data.</text>
</comment>
<organism evidence="2 3">
    <name type="scientific">Zoarces viviparus</name>
    <name type="common">Viviparous eelpout</name>
    <name type="synonym">Blennius viviparus</name>
    <dbReference type="NCBI Taxonomy" id="48416"/>
    <lineage>
        <taxon>Eukaryota</taxon>
        <taxon>Metazoa</taxon>
        <taxon>Chordata</taxon>
        <taxon>Craniata</taxon>
        <taxon>Vertebrata</taxon>
        <taxon>Euteleostomi</taxon>
        <taxon>Actinopterygii</taxon>
        <taxon>Neopterygii</taxon>
        <taxon>Teleostei</taxon>
        <taxon>Neoteleostei</taxon>
        <taxon>Acanthomorphata</taxon>
        <taxon>Eupercaria</taxon>
        <taxon>Perciformes</taxon>
        <taxon>Cottioidei</taxon>
        <taxon>Zoarcales</taxon>
        <taxon>Zoarcidae</taxon>
        <taxon>Zoarcinae</taxon>
        <taxon>Zoarces</taxon>
    </lineage>
</organism>
<keyword evidence="3" id="KW-1185">Reference proteome</keyword>
<dbReference type="Proteomes" id="UP001488805">
    <property type="component" value="Unassembled WGS sequence"/>
</dbReference>
<accession>A0AAW1ETL5</accession>